<dbReference type="InterPro" id="IPR018499">
    <property type="entry name" value="Tetraspanin/Peripherin"/>
</dbReference>
<evidence type="ECO:0000256" key="2">
    <source>
        <dbReference type="ARBA" id="ARBA00022692"/>
    </source>
</evidence>
<evidence type="ECO:0000256" key="3">
    <source>
        <dbReference type="ARBA" id="ARBA00022989"/>
    </source>
</evidence>
<reference evidence="6" key="4">
    <citation type="submission" date="2025-08" db="UniProtKB">
        <authorList>
            <consortium name="Ensembl"/>
        </authorList>
    </citation>
    <scope>IDENTIFICATION</scope>
</reference>
<dbReference type="InterPro" id="IPR000830">
    <property type="entry name" value="Peripherin/rom-1"/>
</dbReference>
<accession>A0A4W4FDK5</accession>
<reference evidence="6" key="3">
    <citation type="submission" date="2020-05" db="EMBL/GenBank/DDBJ databases">
        <title>Electrophorus electricus (electric eel) genome, fEleEle1, primary haplotype.</title>
        <authorList>
            <person name="Myers G."/>
            <person name="Meyer A."/>
            <person name="Fedrigo O."/>
            <person name="Formenti G."/>
            <person name="Rhie A."/>
            <person name="Tracey A."/>
            <person name="Sims Y."/>
            <person name="Jarvis E.D."/>
        </authorList>
    </citation>
    <scope>NUCLEOTIDE SEQUENCE [LARGE SCALE GENOMIC DNA]</scope>
</reference>
<dbReference type="GeneTree" id="ENSGT00940000157303"/>
<comment type="subcellular location">
    <subcellularLocation>
        <location evidence="1">Membrane</location>
        <topology evidence="1">Multi-pass membrane protein</topology>
    </subcellularLocation>
</comment>
<dbReference type="Ensembl" id="ENSEEET00000022458.2">
    <property type="protein sequence ID" value="ENSEEEP00000022208.2"/>
    <property type="gene ID" value="ENSEEEG00000010783.2"/>
</dbReference>
<evidence type="ECO:0000313" key="6">
    <source>
        <dbReference type="Ensembl" id="ENSEEEP00000022208.2"/>
    </source>
</evidence>
<evidence type="ECO:0000256" key="1">
    <source>
        <dbReference type="ARBA" id="ARBA00004141"/>
    </source>
</evidence>
<gene>
    <name evidence="6" type="primary">prph2b</name>
</gene>
<dbReference type="Proteomes" id="UP000314983">
    <property type="component" value="Chromosome 11"/>
</dbReference>
<feature type="transmembrane region" description="Helical" evidence="5">
    <location>
        <begin position="80"/>
        <end position="106"/>
    </location>
</feature>
<evidence type="ECO:0000256" key="5">
    <source>
        <dbReference type="SAM" id="Phobius"/>
    </source>
</evidence>
<reference evidence="7" key="1">
    <citation type="journal article" date="2014" name="Science">
        <title>Nonhuman genetics. Genomic basis for the convergent evolution of electric organs.</title>
        <authorList>
            <person name="Gallant J.R."/>
            <person name="Traeger L.L."/>
            <person name="Volkening J.D."/>
            <person name="Moffett H."/>
            <person name="Chen P.H."/>
            <person name="Novina C.D."/>
            <person name="Phillips G.N.Jr."/>
            <person name="Anand R."/>
            <person name="Wells G.B."/>
            <person name="Pinch M."/>
            <person name="Guth R."/>
            <person name="Unguez G.A."/>
            <person name="Albert J.S."/>
            <person name="Zakon H.H."/>
            <person name="Samanta M.P."/>
            <person name="Sussman M.R."/>
        </authorList>
    </citation>
    <scope>NUCLEOTIDE SEQUENCE [LARGE SCALE GENOMIC DNA]</scope>
</reference>
<dbReference type="Pfam" id="PF00335">
    <property type="entry name" value="Tetraspanin"/>
    <property type="match status" value="1"/>
</dbReference>
<keyword evidence="2 5" id="KW-0812">Transmembrane</keyword>
<keyword evidence="4 5" id="KW-0472">Membrane</keyword>
<dbReference type="AlphaFoldDB" id="A0A4W4FDK5"/>
<proteinExistence type="predicted"/>
<dbReference type="PRINTS" id="PR00218">
    <property type="entry name" value="PERIPHERNRDS"/>
</dbReference>
<keyword evidence="7" id="KW-1185">Reference proteome</keyword>
<dbReference type="GO" id="GO:0016020">
    <property type="term" value="C:membrane"/>
    <property type="evidence" value="ECO:0007669"/>
    <property type="project" value="UniProtKB-SubCell"/>
</dbReference>
<evidence type="ECO:0000313" key="7">
    <source>
        <dbReference type="Proteomes" id="UP000314983"/>
    </source>
</evidence>
<evidence type="ECO:0000256" key="4">
    <source>
        <dbReference type="ARBA" id="ARBA00023136"/>
    </source>
</evidence>
<reference evidence="6" key="5">
    <citation type="submission" date="2025-09" db="UniProtKB">
        <authorList>
            <consortium name="Ensembl"/>
        </authorList>
    </citation>
    <scope>IDENTIFICATION</scope>
</reference>
<name>A0A4W4FDK5_ELEEL</name>
<dbReference type="GO" id="GO:0007601">
    <property type="term" value="P:visual perception"/>
    <property type="evidence" value="ECO:0007669"/>
    <property type="project" value="InterPro"/>
</dbReference>
<protein>
    <submittedName>
        <fullName evidence="6">Peripherin 2b (retinal degeneration, slow)</fullName>
    </submittedName>
</protein>
<keyword evidence="3 5" id="KW-1133">Transmembrane helix</keyword>
<feature type="transmembrane region" description="Helical" evidence="5">
    <location>
        <begin position="39"/>
        <end position="59"/>
    </location>
</feature>
<organism evidence="6 7">
    <name type="scientific">Electrophorus electricus</name>
    <name type="common">Electric eel</name>
    <name type="synonym">Gymnotus electricus</name>
    <dbReference type="NCBI Taxonomy" id="8005"/>
    <lineage>
        <taxon>Eukaryota</taxon>
        <taxon>Metazoa</taxon>
        <taxon>Chordata</taxon>
        <taxon>Craniata</taxon>
        <taxon>Vertebrata</taxon>
        <taxon>Euteleostomi</taxon>
        <taxon>Actinopterygii</taxon>
        <taxon>Neopterygii</taxon>
        <taxon>Teleostei</taxon>
        <taxon>Ostariophysi</taxon>
        <taxon>Gymnotiformes</taxon>
        <taxon>Gymnotoidei</taxon>
        <taxon>Gymnotidae</taxon>
        <taxon>Electrophorus</taxon>
    </lineage>
</organism>
<sequence length="292" mass="33146">MVFMLVKFDLAKRVKMAQGLWLLLSFVRSETMDNSESHFVPNFLILVGLATCGINAFGGRVCHDSLDWARSTRWKPVVKNYLCGCIAFCTILVIVALMCFLVQVSLHFALAEGLKNGMKYYKDRGMPGWCFMKRALDMTQIEFHGYGNIRSHIDLMSAGLEIRMVSNVDGNYLMDRFPFSCCNQHHLNSNSAHYDYDHHTEELNLWTKGCREALVCYYGGDDEHNWDSGAATPAFGVVSISSKYWTTALDTLTNPENPESEIEGRLLQKCDETMSDIMQKIKPFKGDTPSRD</sequence>
<reference evidence="7" key="2">
    <citation type="journal article" date="2017" name="Sci. Adv.">
        <title>A tail of two voltages: Proteomic comparison of the three electric organs of the electric eel.</title>
        <authorList>
            <person name="Traeger L.L."/>
            <person name="Sabat G."/>
            <person name="Barrett-Wilt G.A."/>
            <person name="Wells G.B."/>
            <person name="Sussman M.R."/>
        </authorList>
    </citation>
    <scope>NUCLEOTIDE SEQUENCE [LARGE SCALE GENOMIC DNA]</scope>
</reference>